<dbReference type="PANTHER" id="PTHR12436:SF3">
    <property type="entry name" value="GERMINAL-CENTER ASSOCIATED NUCLEAR PROTEIN"/>
    <property type="match status" value="1"/>
</dbReference>
<protein>
    <recommendedName>
        <fullName evidence="1">SAC3/GANP/THP3 conserved domain-containing protein</fullName>
    </recommendedName>
</protein>
<reference evidence="2" key="1">
    <citation type="journal article" date="2020" name="Stud. Mycol.">
        <title>101 Dothideomycetes genomes: a test case for predicting lifestyles and emergence of pathogens.</title>
        <authorList>
            <person name="Haridas S."/>
            <person name="Albert R."/>
            <person name="Binder M."/>
            <person name="Bloem J."/>
            <person name="Labutti K."/>
            <person name="Salamov A."/>
            <person name="Andreopoulos B."/>
            <person name="Baker S."/>
            <person name="Barry K."/>
            <person name="Bills G."/>
            <person name="Bluhm B."/>
            <person name="Cannon C."/>
            <person name="Castanera R."/>
            <person name="Culley D."/>
            <person name="Daum C."/>
            <person name="Ezra D."/>
            <person name="Gonzalez J."/>
            <person name="Henrissat B."/>
            <person name="Kuo A."/>
            <person name="Liang C."/>
            <person name="Lipzen A."/>
            <person name="Lutzoni F."/>
            <person name="Magnuson J."/>
            <person name="Mondo S."/>
            <person name="Nolan M."/>
            <person name="Ohm R."/>
            <person name="Pangilinan J."/>
            <person name="Park H.-J."/>
            <person name="Ramirez L."/>
            <person name="Alfaro M."/>
            <person name="Sun H."/>
            <person name="Tritt A."/>
            <person name="Yoshinaga Y."/>
            <person name="Zwiers L.-H."/>
            <person name="Turgeon B."/>
            <person name="Goodwin S."/>
            <person name="Spatafora J."/>
            <person name="Crous P."/>
            <person name="Grigoriev I."/>
        </authorList>
    </citation>
    <scope>NUCLEOTIDE SEQUENCE</scope>
    <source>
        <strain evidence="2">CBS 121167</strain>
    </source>
</reference>
<organism evidence="2 3">
    <name type="scientific">Aplosporella prunicola CBS 121167</name>
    <dbReference type="NCBI Taxonomy" id="1176127"/>
    <lineage>
        <taxon>Eukaryota</taxon>
        <taxon>Fungi</taxon>
        <taxon>Dikarya</taxon>
        <taxon>Ascomycota</taxon>
        <taxon>Pezizomycotina</taxon>
        <taxon>Dothideomycetes</taxon>
        <taxon>Dothideomycetes incertae sedis</taxon>
        <taxon>Botryosphaeriales</taxon>
        <taxon>Aplosporellaceae</taxon>
        <taxon>Aplosporella</taxon>
    </lineage>
</organism>
<dbReference type="InterPro" id="IPR045107">
    <property type="entry name" value="SAC3/GANP/THP3"/>
</dbReference>
<sequence>MLCDLLLTLLQLKTNREKERKHAIANGFLADPDKPRTLAEAITPVGTCQDMCAEWERVERIVQKDVWEPEYDPESVGNGYGNKVPAEHRMVKKFRRAAAGVDEQLPSDLRPPHILKKTVDYLLNELIDEAPSLASVHHFIWDRTRAIRNDFSIQQVSKASDVRIAIECYERIARFHILSMHQLALHEKPYDAYEWFQEREQLDRTLLSLVQYYDDSRGKYQAPNEAEFRAYCIIFQIRAHIPDMEDRVQEWPPVVQRDQRVQKALKLYAAAANVESPQGPLNPRTNHAVAQENPQRFWAYVGSDQISYLMGCVSEVYFNTVRQTVLNNIWQSYRAGGNTRTEDWTLKEMTYVLGYDEEEDTRMFLEHYGFRIAEKEDRTEFLDLTS</sequence>
<name>A0A6A6BFP9_9PEZI</name>
<dbReference type="GO" id="GO:0005737">
    <property type="term" value="C:cytoplasm"/>
    <property type="evidence" value="ECO:0007669"/>
    <property type="project" value="TreeGrafter"/>
</dbReference>
<dbReference type="OrthoDB" id="264795at2759"/>
<dbReference type="InterPro" id="IPR005062">
    <property type="entry name" value="SAC3/GANP/THP3_conserved"/>
</dbReference>
<dbReference type="Proteomes" id="UP000799438">
    <property type="component" value="Unassembled WGS sequence"/>
</dbReference>
<dbReference type="GO" id="GO:0006406">
    <property type="term" value="P:mRNA export from nucleus"/>
    <property type="evidence" value="ECO:0007669"/>
    <property type="project" value="TreeGrafter"/>
</dbReference>
<dbReference type="RefSeq" id="XP_033398684.1">
    <property type="nucleotide sequence ID" value="XM_033536819.1"/>
</dbReference>
<dbReference type="GeneID" id="54294315"/>
<dbReference type="Pfam" id="PF03399">
    <property type="entry name" value="SAC3_GANP"/>
    <property type="match status" value="1"/>
</dbReference>
<dbReference type="PANTHER" id="PTHR12436">
    <property type="entry name" value="80 KDA MCM3-ASSOCIATED PROTEIN"/>
    <property type="match status" value="1"/>
</dbReference>
<accession>A0A6A6BFP9</accession>
<dbReference type="AlphaFoldDB" id="A0A6A6BFP9"/>
<evidence type="ECO:0000313" key="2">
    <source>
        <dbReference type="EMBL" id="KAF2142972.1"/>
    </source>
</evidence>
<proteinExistence type="predicted"/>
<keyword evidence="3" id="KW-1185">Reference proteome</keyword>
<dbReference type="EMBL" id="ML995483">
    <property type="protein sequence ID" value="KAF2142972.1"/>
    <property type="molecule type" value="Genomic_DNA"/>
</dbReference>
<feature type="non-terminal residue" evidence="2">
    <location>
        <position position="386"/>
    </location>
</feature>
<dbReference type="GO" id="GO:0070390">
    <property type="term" value="C:transcription export complex 2"/>
    <property type="evidence" value="ECO:0007669"/>
    <property type="project" value="TreeGrafter"/>
</dbReference>
<evidence type="ECO:0000259" key="1">
    <source>
        <dbReference type="Pfam" id="PF03399"/>
    </source>
</evidence>
<feature type="domain" description="SAC3/GANP/THP3 conserved" evidence="1">
    <location>
        <begin position="51"/>
        <end position="373"/>
    </location>
</feature>
<evidence type="ECO:0000313" key="3">
    <source>
        <dbReference type="Proteomes" id="UP000799438"/>
    </source>
</evidence>
<gene>
    <name evidence="2" type="ORF">K452DRAFT_226338</name>
</gene>
<dbReference type="Gene3D" id="1.25.40.990">
    <property type="match status" value="1"/>
</dbReference>